<dbReference type="GO" id="GO:0000785">
    <property type="term" value="C:chromatin"/>
    <property type="evidence" value="ECO:0007669"/>
    <property type="project" value="TreeGrafter"/>
</dbReference>
<evidence type="ECO:0000256" key="5">
    <source>
        <dbReference type="ARBA" id="ARBA00022771"/>
    </source>
</evidence>
<dbReference type="PANTHER" id="PTHR10782">
    <property type="entry name" value="ZINC FINGER MIZ DOMAIN-CONTAINING PROTEIN"/>
    <property type="match status" value="1"/>
</dbReference>
<feature type="region of interest" description="Disordered" evidence="9">
    <location>
        <begin position="588"/>
        <end position="733"/>
    </location>
</feature>
<dbReference type="Pfam" id="PF14324">
    <property type="entry name" value="PINIT"/>
    <property type="match status" value="1"/>
</dbReference>
<evidence type="ECO:0000259" key="11">
    <source>
        <dbReference type="PROSITE" id="PS51466"/>
    </source>
</evidence>
<sequence length="733" mass="79843">MASGGHILQAQRTNIETQLKRAINQVLKEICRAYGKAVSGNKAELQRRCIEILNDIAARGDPVALDNFKYRLTNEGRGPSTQTLDSPANTYSSPAPVRSAYSMAPGRGNATLPNRQNPKQYFKDSPFYEIAETVLPLTDIPVARTEMPQNRNTVKCSITLTTEQSQRLANSDMRLLMYCGLAQSVYSNHPIDIAFPNQIEVKVNDDDVKANYKGLKNKPGSTKPADLTPKVRTKANYPNQITITYALTTKRYAFCIYLVRYVSAGILTDRIKTQSVIPRDSVIKEMRRANADPDIEATSTRMSLRDPVSTVRITLPVRSTVCAHTQCFDGAMFMQLVEQAPQWNCPVCNKVLQFKDLCVDKYFEDILKRTPPSIEKVDVEPDGEWKMIKDEDDDHTNGTSGKARAPYDDDFDDDIVELDGPTNKAVNGVKTESMPPIGAPAAYSFNTPPLSSREASVAQSTASVARAGNKRTAGAVIDLTLSDDEDQPPRPAKRHAPTTSSTTHKQGTTSSSHSAPAPAQQSYTTPSSLSDYGRFYQSQPLPPTVQGFRQADSFRPLSGEDYRSTTTTTAGNDSIRLVNDSYRHAGGQGNGFLHVPGSPHNNNNTTSYQQSYTNGNLSSTSHSPAPLDSPYSSRAQWAGSYQQNSRPASSSSLHPANGTQHFAIRPPPSPGGYQYSGVTSPPATGGQGMRLPPIQTEAPSTSHYGSALPPPPLPQDSFYGGWRSDGSYSGSPG</sequence>
<evidence type="ECO:0000256" key="3">
    <source>
        <dbReference type="ARBA" id="ARBA00022679"/>
    </source>
</evidence>
<dbReference type="InterPro" id="IPR023321">
    <property type="entry name" value="PINIT"/>
</dbReference>
<dbReference type="InterPro" id="IPR038654">
    <property type="entry name" value="PINIT_sf"/>
</dbReference>
<keyword evidence="3" id="KW-0808">Transferase</keyword>
<dbReference type="EMBL" id="JAUTXT010000010">
    <property type="protein sequence ID" value="KAK3676443.1"/>
    <property type="molecule type" value="Genomic_DNA"/>
</dbReference>
<proteinExistence type="inferred from homology"/>
<feature type="region of interest" description="Disordered" evidence="9">
    <location>
        <begin position="479"/>
        <end position="575"/>
    </location>
</feature>
<evidence type="ECO:0000313" key="12">
    <source>
        <dbReference type="EMBL" id="KAK3676443.1"/>
    </source>
</evidence>
<evidence type="ECO:0000256" key="8">
    <source>
        <dbReference type="PROSITE-ProRule" id="PRU00452"/>
    </source>
</evidence>
<comment type="similarity">
    <text evidence="2">Belongs to the PIAS family.</text>
</comment>
<dbReference type="GeneID" id="89963650"/>
<feature type="compositionally biased region" description="Polar residues" evidence="9">
    <location>
        <begin position="79"/>
        <end position="93"/>
    </location>
</feature>
<dbReference type="Gene3D" id="2.60.120.780">
    <property type="entry name" value="PINIT domain"/>
    <property type="match status" value="1"/>
</dbReference>
<dbReference type="Proteomes" id="UP001274830">
    <property type="component" value="Unassembled WGS sequence"/>
</dbReference>
<name>A0AAE0WR19_9PEZI</name>
<keyword evidence="13" id="KW-1185">Reference proteome</keyword>
<organism evidence="12 13">
    <name type="scientific">Recurvomyces mirabilis</name>
    <dbReference type="NCBI Taxonomy" id="574656"/>
    <lineage>
        <taxon>Eukaryota</taxon>
        <taxon>Fungi</taxon>
        <taxon>Dikarya</taxon>
        <taxon>Ascomycota</taxon>
        <taxon>Pezizomycotina</taxon>
        <taxon>Dothideomycetes</taxon>
        <taxon>Dothideomycetidae</taxon>
        <taxon>Mycosphaerellales</taxon>
        <taxon>Teratosphaeriaceae</taxon>
        <taxon>Recurvomyces</taxon>
    </lineage>
</organism>
<evidence type="ECO:0000256" key="2">
    <source>
        <dbReference type="ARBA" id="ARBA00005383"/>
    </source>
</evidence>
<dbReference type="PROSITE" id="PS51466">
    <property type="entry name" value="PINIT"/>
    <property type="match status" value="1"/>
</dbReference>
<gene>
    <name evidence="12" type="primary">pli1</name>
    <name evidence="12" type="ORF">LTR78_003719</name>
</gene>
<dbReference type="SMART" id="SM00513">
    <property type="entry name" value="SAP"/>
    <property type="match status" value="1"/>
</dbReference>
<evidence type="ECO:0000259" key="10">
    <source>
        <dbReference type="PROSITE" id="PS51044"/>
    </source>
</evidence>
<keyword evidence="4" id="KW-0479">Metal-binding</keyword>
<dbReference type="Gene3D" id="3.30.40.10">
    <property type="entry name" value="Zinc/RING finger domain, C3HC4 (zinc finger)"/>
    <property type="match status" value="1"/>
</dbReference>
<dbReference type="InterPro" id="IPR013083">
    <property type="entry name" value="Znf_RING/FYVE/PHD"/>
</dbReference>
<dbReference type="GO" id="GO:0016925">
    <property type="term" value="P:protein sumoylation"/>
    <property type="evidence" value="ECO:0007669"/>
    <property type="project" value="TreeGrafter"/>
</dbReference>
<evidence type="ECO:0000256" key="1">
    <source>
        <dbReference type="ARBA" id="ARBA00004718"/>
    </source>
</evidence>
<feature type="domain" description="PINIT" evidence="11">
    <location>
        <begin position="109"/>
        <end position="262"/>
    </location>
</feature>
<feature type="compositionally biased region" description="Low complexity" evidence="9">
    <location>
        <begin position="498"/>
        <end position="522"/>
    </location>
</feature>
<dbReference type="InterPro" id="IPR004181">
    <property type="entry name" value="Znf_MIZ"/>
</dbReference>
<feature type="region of interest" description="Disordered" evidence="9">
    <location>
        <begin position="386"/>
        <end position="409"/>
    </location>
</feature>
<dbReference type="GO" id="GO:0008270">
    <property type="term" value="F:zinc ion binding"/>
    <property type="evidence" value="ECO:0007669"/>
    <property type="project" value="UniProtKB-KW"/>
</dbReference>
<keyword evidence="7" id="KW-0862">Zinc</keyword>
<dbReference type="InterPro" id="IPR003034">
    <property type="entry name" value="SAP_dom"/>
</dbReference>
<accession>A0AAE0WR19</accession>
<dbReference type="PROSITE" id="PS51044">
    <property type="entry name" value="ZF_SP_RING"/>
    <property type="match status" value="1"/>
</dbReference>
<keyword evidence="6" id="KW-0833">Ubl conjugation pathway</keyword>
<dbReference type="GO" id="GO:0061665">
    <property type="term" value="F:SUMO ligase activity"/>
    <property type="evidence" value="ECO:0007669"/>
    <property type="project" value="TreeGrafter"/>
</dbReference>
<feature type="region of interest" description="Disordered" evidence="9">
    <location>
        <begin position="74"/>
        <end position="120"/>
    </location>
</feature>
<dbReference type="GO" id="GO:0016874">
    <property type="term" value="F:ligase activity"/>
    <property type="evidence" value="ECO:0007669"/>
    <property type="project" value="UniProtKB-KW"/>
</dbReference>
<dbReference type="RefSeq" id="XP_064693356.1">
    <property type="nucleotide sequence ID" value="XM_064839108.1"/>
</dbReference>
<comment type="caution">
    <text evidence="12">The sequence shown here is derived from an EMBL/GenBank/DDBJ whole genome shotgun (WGS) entry which is preliminary data.</text>
</comment>
<evidence type="ECO:0000256" key="4">
    <source>
        <dbReference type="ARBA" id="ARBA00022723"/>
    </source>
</evidence>
<dbReference type="Pfam" id="PF02891">
    <property type="entry name" value="zf-MIZ"/>
    <property type="match status" value="1"/>
</dbReference>
<feature type="compositionally biased region" description="Polar residues" evidence="9">
    <location>
        <begin position="599"/>
        <end position="623"/>
    </location>
</feature>
<protein>
    <submittedName>
        <fullName evidence="12">E3 SUMO-protein ligase pli1</fullName>
    </submittedName>
</protein>
<feature type="domain" description="SP-RING-type" evidence="10">
    <location>
        <begin position="291"/>
        <end position="376"/>
    </location>
</feature>
<keyword evidence="12" id="KW-0436">Ligase</keyword>
<evidence type="ECO:0000256" key="9">
    <source>
        <dbReference type="SAM" id="MobiDB-lite"/>
    </source>
</evidence>
<dbReference type="AlphaFoldDB" id="A0AAE0WR19"/>
<feature type="compositionally biased region" description="Polar residues" evidence="9">
    <location>
        <begin position="630"/>
        <end position="660"/>
    </location>
</feature>
<comment type="pathway">
    <text evidence="1">Protein modification; protein sumoylation.</text>
</comment>
<evidence type="ECO:0000313" key="13">
    <source>
        <dbReference type="Proteomes" id="UP001274830"/>
    </source>
</evidence>
<evidence type="ECO:0000256" key="6">
    <source>
        <dbReference type="ARBA" id="ARBA00022786"/>
    </source>
</evidence>
<keyword evidence="5 8" id="KW-0863">Zinc-finger</keyword>
<reference evidence="12" key="1">
    <citation type="submission" date="2023-07" db="EMBL/GenBank/DDBJ databases">
        <title>Black Yeasts Isolated from many extreme environments.</title>
        <authorList>
            <person name="Coleine C."/>
            <person name="Stajich J.E."/>
            <person name="Selbmann L."/>
        </authorList>
    </citation>
    <scope>NUCLEOTIDE SEQUENCE</scope>
    <source>
        <strain evidence="12">CCFEE 5485</strain>
    </source>
</reference>
<dbReference type="PANTHER" id="PTHR10782:SF4">
    <property type="entry name" value="TONALLI, ISOFORM E"/>
    <property type="match status" value="1"/>
</dbReference>
<evidence type="ECO:0000256" key="7">
    <source>
        <dbReference type="ARBA" id="ARBA00022833"/>
    </source>
</evidence>